<proteinExistence type="inferred from homology"/>
<dbReference type="Gene3D" id="3.40.50.150">
    <property type="entry name" value="Vaccinia Virus protein VP39"/>
    <property type="match status" value="1"/>
</dbReference>
<evidence type="ECO:0000313" key="5">
    <source>
        <dbReference type="EMBL" id="CUR55260.1"/>
    </source>
</evidence>
<dbReference type="InterPro" id="IPR029063">
    <property type="entry name" value="SAM-dependent_MTases_sf"/>
</dbReference>
<keyword evidence="2 5" id="KW-0489">Methyltransferase</keyword>
<evidence type="ECO:0000259" key="4">
    <source>
        <dbReference type="Pfam" id="PF08241"/>
    </source>
</evidence>
<evidence type="ECO:0000256" key="2">
    <source>
        <dbReference type="ARBA" id="ARBA00022603"/>
    </source>
</evidence>
<dbReference type="EMBL" id="CZKA01000017">
    <property type="protein sequence ID" value="CUR55260.1"/>
    <property type="molecule type" value="Genomic_DNA"/>
</dbReference>
<gene>
    <name evidence="5" type="ORF">NOCA2240032</name>
</gene>
<name>A0A2P2BZQ7_9ZZZZ</name>
<accession>A0A2P2BZQ7</accession>
<dbReference type="InterPro" id="IPR013216">
    <property type="entry name" value="Methyltransf_11"/>
</dbReference>
<dbReference type="InterPro" id="IPR051052">
    <property type="entry name" value="Diverse_substrate_MTase"/>
</dbReference>
<comment type="similarity">
    <text evidence="1">Belongs to the methyltransferase superfamily.</text>
</comment>
<dbReference type="CDD" id="cd02440">
    <property type="entry name" value="AdoMet_MTases"/>
    <property type="match status" value="1"/>
</dbReference>
<protein>
    <submittedName>
        <fullName evidence="5">Putative methyltransferase, S-Adenosyl-L-methionine (SAM)-MTase protein</fullName>
    </submittedName>
</protein>
<sequence>MSFEVTAEAYSRFMGRYADPLAPLFADLAVVRHGQRALDVGCGPGTLTAVLVDRLGQDAVAAIDPSDSFVAATAARFPKVAVRSGSAEELPYADDEFDLTLAQLVVHFMSDPVAGLREMGRVTRPGGSVAACVWDHAGGEGPLSLFWRCAAELDPSTPGESSLPGTSEGDLARLAAEAGLSSITSGSLSVVVHCETFADWWAPYTLGVGPAGAYVAGLAPPRREALRARCASRLPSEGFEVTATAWSVVARP</sequence>
<organism evidence="5">
    <name type="scientific">metagenome</name>
    <dbReference type="NCBI Taxonomy" id="256318"/>
    <lineage>
        <taxon>unclassified sequences</taxon>
        <taxon>metagenomes</taxon>
    </lineage>
</organism>
<feature type="domain" description="Methyltransferase type 11" evidence="4">
    <location>
        <begin position="38"/>
        <end position="130"/>
    </location>
</feature>
<dbReference type="GO" id="GO:0032259">
    <property type="term" value="P:methylation"/>
    <property type="evidence" value="ECO:0007669"/>
    <property type="project" value="UniProtKB-KW"/>
</dbReference>
<dbReference type="SUPFAM" id="SSF53335">
    <property type="entry name" value="S-adenosyl-L-methionine-dependent methyltransferases"/>
    <property type="match status" value="1"/>
</dbReference>
<evidence type="ECO:0000256" key="1">
    <source>
        <dbReference type="ARBA" id="ARBA00008361"/>
    </source>
</evidence>
<reference evidence="5" key="1">
    <citation type="submission" date="2015-08" db="EMBL/GenBank/DDBJ databases">
        <authorList>
            <person name="Babu N.S."/>
            <person name="Beckwith C.J."/>
            <person name="Beseler K.G."/>
            <person name="Brison A."/>
            <person name="Carone J.V."/>
            <person name="Caskin T.P."/>
            <person name="Diamond M."/>
            <person name="Durham M.E."/>
            <person name="Foxe J.M."/>
            <person name="Go M."/>
            <person name="Henderson B.A."/>
            <person name="Jones I.B."/>
            <person name="McGettigan J.A."/>
            <person name="Micheletti S.J."/>
            <person name="Nasrallah M.E."/>
            <person name="Ortiz D."/>
            <person name="Piller C.R."/>
            <person name="Privatt S.R."/>
            <person name="Schneider S.L."/>
            <person name="Sharp S."/>
            <person name="Smith T.C."/>
            <person name="Stanton J.D."/>
            <person name="Ullery H.E."/>
            <person name="Wilson R.J."/>
            <person name="Serrano M.G."/>
            <person name="Buck G."/>
            <person name="Lee V."/>
            <person name="Wang Y."/>
            <person name="Carvalho R."/>
            <person name="Voegtly L."/>
            <person name="Shi R."/>
            <person name="Duckworth R."/>
            <person name="Johnson A."/>
            <person name="Loviza R."/>
            <person name="Walstead R."/>
            <person name="Shah Z."/>
            <person name="Kiflezghi M."/>
            <person name="Wade K."/>
            <person name="Ball S.L."/>
            <person name="Bradley K.W."/>
            <person name="Asai D.J."/>
            <person name="Bowman C.A."/>
            <person name="Russell D.A."/>
            <person name="Pope W.H."/>
            <person name="Jacobs-Sera D."/>
            <person name="Hendrix R.W."/>
            <person name="Hatfull G.F."/>
        </authorList>
    </citation>
    <scope>NUCLEOTIDE SEQUENCE</scope>
</reference>
<dbReference type="Pfam" id="PF08241">
    <property type="entry name" value="Methyltransf_11"/>
    <property type="match status" value="1"/>
</dbReference>
<dbReference type="PANTHER" id="PTHR44942">
    <property type="entry name" value="METHYLTRANSF_11 DOMAIN-CONTAINING PROTEIN"/>
    <property type="match status" value="1"/>
</dbReference>
<keyword evidence="3 5" id="KW-0808">Transferase</keyword>
<dbReference type="PANTHER" id="PTHR44942:SF4">
    <property type="entry name" value="METHYLTRANSFERASE TYPE 11 DOMAIN-CONTAINING PROTEIN"/>
    <property type="match status" value="1"/>
</dbReference>
<dbReference type="AlphaFoldDB" id="A0A2P2BZQ7"/>
<dbReference type="GO" id="GO:0008757">
    <property type="term" value="F:S-adenosylmethionine-dependent methyltransferase activity"/>
    <property type="evidence" value="ECO:0007669"/>
    <property type="project" value="InterPro"/>
</dbReference>
<evidence type="ECO:0000256" key="3">
    <source>
        <dbReference type="ARBA" id="ARBA00022679"/>
    </source>
</evidence>